<organism evidence="2 4">
    <name type="scientific">Halalkalicoccus jeotgali (strain DSM 18796 / CECT 7217 / JCM 14584 / KCTC 4019 / B3)</name>
    <dbReference type="NCBI Taxonomy" id="795797"/>
    <lineage>
        <taxon>Archaea</taxon>
        <taxon>Methanobacteriati</taxon>
        <taxon>Methanobacteriota</taxon>
        <taxon>Stenosarchaea group</taxon>
        <taxon>Halobacteria</taxon>
        <taxon>Halobacteriales</taxon>
        <taxon>Halococcaceae</taxon>
        <taxon>Halalkalicoccus</taxon>
    </lineage>
</organism>
<gene>
    <name evidence="2" type="ordered locus">HacjB3_14700</name>
    <name evidence="3" type="ORF">C497_09933</name>
</gene>
<dbReference type="OrthoDB" id="267555at2157"/>
<dbReference type="EMBL" id="AOHV01000027">
    <property type="protein sequence ID" value="ELY37054.1"/>
    <property type="molecule type" value="Genomic_DNA"/>
</dbReference>
<feature type="region of interest" description="Disordered" evidence="1">
    <location>
        <begin position="1"/>
        <end position="24"/>
    </location>
</feature>
<dbReference type="Proteomes" id="UP000000390">
    <property type="component" value="Chromosome"/>
</dbReference>
<dbReference type="eggNOG" id="arCOG11849">
    <property type="taxonomic scope" value="Archaea"/>
</dbReference>
<sequence length="421" mass="46105">MAAAAITPGLDGSRSGVVGTTSMESTFDPSRHGFGFYNWRIREGPYPGTPPDAIDDGWRESFERAFDRRLSELPAGVVGALSRHAREGLLEAVRTDGYCYGMIFAAQRYFERPETIPADFGTASEITHPHAPLSGEATPVLEDLIDYQTAQYVDFHAWLGRYALFDASLIDYESQIPDLLAAVDAFGTAAITLFTESSVRSHQVLVYDYERSPGRLVLFAYNPNYTAATYEEYTYTVEVDTSGASPVPRPTEHAGYDQFVHNEYDRAIRTRRESAGAGPLADGNSLYERLFGTTLFVDADPAVRTIVVDPAGRRLDHTAGPEPLHYRYGAPEGTYTIVLRGREDAEYAVGIHAASQHRTFLDETVEGSLEAGETDRYEVHIDGSGATLETGVGATALLGALGTGYAYRTRGPSNRDHDNDV</sequence>
<dbReference type="AlphaFoldDB" id="D8J950"/>
<accession>D8J950</accession>
<name>D8J950_HALJB</name>
<reference evidence="3 5" key="2">
    <citation type="journal article" date="2014" name="PLoS Genet.">
        <title>Phylogenetically driven sequencing of extremely halophilic archaea reveals strategies for static and dynamic osmo-response.</title>
        <authorList>
            <person name="Becker E.A."/>
            <person name="Seitzer P.M."/>
            <person name="Tritt A."/>
            <person name="Larsen D."/>
            <person name="Krusor M."/>
            <person name="Yao A.I."/>
            <person name="Wu D."/>
            <person name="Madern D."/>
            <person name="Eisen J.A."/>
            <person name="Darling A.E."/>
            <person name="Facciotti M.T."/>
        </authorList>
    </citation>
    <scope>NUCLEOTIDE SEQUENCE [LARGE SCALE GENOMIC DNA]</scope>
    <source>
        <strain evidence="3">B3</strain>
        <strain evidence="5">DSM 18796 / CECT 7217 / JCM 14584 / KCTC 4019 / B3</strain>
    </source>
</reference>
<dbReference type="EMBL" id="CP002062">
    <property type="protein sequence ID" value="ADJ16319.1"/>
    <property type="molecule type" value="Genomic_DNA"/>
</dbReference>
<dbReference type="Proteomes" id="UP000011645">
    <property type="component" value="Unassembled WGS sequence"/>
</dbReference>
<keyword evidence="5" id="KW-1185">Reference proteome</keyword>
<evidence type="ECO:0000313" key="3">
    <source>
        <dbReference type="EMBL" id="ELY37054.1"/>
    </source>
</evidence>
<evidence type="ECO:0000256" key="1">
    <source>
        <dbReference type="SAM" id="MobiDB-lite"/>
    </source>
</evidence>
<evidence type="ECO:0000313" key="4">
    <source>
        <dbReference type="Proteomes" id="UP000000390"/>
    </source>
</evidence>
<dbReference type="PATRIC" id="fig|795797.18.peg.2945"/>
<evidence type="ECO:0000313" key="2">
    <source>
        <dbReference type="EMBL" id="ADJ16319.1"/>
    </source>
</evidence>
<dbReference type="KEGG" id="hje:HacjB3_14700"/>
<proteinExistence type="predicted"/>
<reference evidence="2 4" key="1">
    <citation type="journal article" date="2010" name="J. Bacteriol.">
        <title>Complete genome sequence of Halalkalicoccus jeotgali B3(T), an extremely halophilic archaeon.</title>
        <authorList>
            <person name="Roh S.W."/>
            <person name="Nam Y.D."/>
            <person name="Nam S.H."/>
            <person name="Choi S.H."/>
            <person name="Park H.S."/>
            <person name="Bae J.W."/>
        </authorList>
    </citation>
    <scope>NUCLEOTIDE SEQUENCE [LARGE SCALE GENOMIC DNA]</scope>
    <source>
        <strain evidence="2">B3</strain>
        <strain evidence="4">DSM 18796 / CECT 7217 / JCM 14584 / KCTC 4019 / B3</strain>
    </source>
</reference>
<evidence type="ECO:0000313" key="5">
    <source>
        <dbReference type="Proteomes" id="UP000011645"/>
    </source>
</evidence>
<protein>
    <submittedName>
        <fullName evidence="2">Uncharacterized protein</fullName>
    </submittedName>
</protein>
<dbReference type="HOGENOM" id="CLU_651533_0_0_2"/>